<feature type="chain" id="PRO_5001983251" evidence="2">
    <location>
        <begin position="29"/>
        <end position="191"/>
    </location>
</feature>
<accession>A0A0A1XEU0</accession>
<reference evidence="3" key="2">
    <citation type="journal article" date="2015" name="Gigascience">
        <title>Reconstructing a comprehensive transcriptome assembly of a white-pupal translocated strain of the pest fruit fly Bactrocera cucurbitae.</title>
        <authorList>
            <person name="Sim S.B."/>
            <person name="Calla B."/>
            <person name="Hall B."/>
            <person name="DeRego T."/>
            <person name="Geib S.M."/>
        </authorList>
    </citation>
    <scope>NUCLEOTIDE SEQUENCE</scope>
</reference>
<keyword evidence="2" id="KW-0732">Signal</keyword>
<gene>
    <name evidence="3" type="primary">HSY1</name>
    <name evidence="3" type="ORF">g.208</name>
</gene>
<dbReference type="EMBL" id="GBXI01005284">
    <property type="protein sequence ID" value="JAD09008.1"/>
    <property type="molecule type" value="Transcribed_RNA"/>
</dbReference>
<evidence type="ECO:0000256" key="1">
    <source>
        <dbReference type="SAM" id="MobiDB-lite"/>
    </source>
</evidence>
<sequence length="191" mass="22219">MFSKIQLFRISLVVSVISVIYEIPKTTAKLNRGVFSGATPGILPYGVLQQIQMQKNAHIPRRSALKSMQDMDKMGKSVMFPPTPYQDPMFGQTRRTSINYRPHNFITVKRKPSTARKQPISGLSRHNIELFHLYDDDGEHMLDLKVDKTEHRSPSHEPRRLLNASNRRKSVLYPKESSEGFKRIHHYWLYI</sequence>
<protein>
    <submittedName>
        <fullName evidence="3">Hydroxyproline-rich systemin</fullName>
    </submittedName>
</protein>
<dbReference type="AlphaFoldDB" id="A0A0A1XEU0"/>
<feature type="signal peptide" evidence="2">
    <location>
        <begin position="1"/>
        <end position="28"/>
    </location>
</feature>
<feature type="compositionally biased region" description="Basic and acidic residues" evidence="1">
    <location>
        <begin position="148"/>
        <end position="160"/>
    </location>
</feature>
<name>A0A0A1XEU0_ZEUCU</name>
<feature type="region of interest" description="Disordered" evidence="1">
    <location>
        <begin position="148"/>
        <end position="168"/>
    </location>
</feature>
<evidence type="ECO:0000313" key="3">
    <source>
        <dbReference type="EMBL" id="JAD09008.1"/>
    </source>
</evidence>
<evidence type="ECO:0000256" key="2">
    <source>
        <dbReference type="SAM" id="SignalP"/>
    </source>
</evidence>
<organism evidence="3">
    <name type="scientific">Zeugodacus cucurbitae</name>
    <name type="common">Melon fruit fly</name>
    <name type="synonym">Bactrocera cucurbitae</name>
    <dbReference type="NCBI Taxonomy" id="28588"/>
    <lineage>
        <taxon>Eukaryota</taxon>
        <taxon>Metazoa</taxon>
        <taxon>Ecdysozoa</taxon>
        <taxon>Arthropoda</taxon>
        <taxon>Hexapoda</taxon>
        <taxon>Insecta</taxon>
        <taxon>Pterygota</taxon>
        <taxon>Neoptera</taxon>
        <taxon>Endopterygota</taxon>
        <taxon>Diptera</taxon>
        <taxon>Brachycera</taxon>
        <taxon>Muscomorpha</taxon>
        <taxon>Tephritoidea</taxon>
        <taxon>Tephritidae</taxon>
        <taxon>Zeugodacus</taxon>
        <taxon>Zeugodacus</taxon>
    </lineage>
</organism>
<reference evidence="3" key="1">
    <citation type="submission" date="2014-11" db="EMBL/GenBank/DDBJ databases">
        <authorList>
            <person name="Geib S."/>
        </authorList>
    </citation>
    <scope>NUCLEOTIDE SEQUENCE</scope>
</reference>
<proteinExistence type="predicted"/>